<feature type="region of interest" description="Disordered" evidence="7">
    <location>
        <begin position="565"/>
        <end position="616"/>
    </location>
</feature>
<dbReference type="RefSeq" id="XP_013406973.1">
    <property type="nucleotide sequence ID" value="XM_013551519.2"/>
</dbReference>
<evidence type="ECO:0000313" key="10">
    <source>
        <dbReference type="Proteomes" id="UP000085678"/>
    </source>
</evidence>
<dbReference type="GO" id="GO:0000981">
    <property type="term" value="F:DNA-binding transcription factor activity, RNA polymerase II-specific"/>
    <property type="evidence" value="ECO:0007669"/>
    <property type="project" value="TreeGrafter"/>
</dbReference>
<evidence type="ECO:0000259" key="8">
    <source>
        <dbReference type="PROSITE" id="PS50090"/>
    </source>
</evidence>
<keyword evidence="6" id="KW-0539">Nucleus</keyword>
<feature type="domain" description="HTH myb-type" evidence="9">
    <location>
        <begin position="37"/>
        <end position="90"/>
    </location>
</feature>
<feature type="domain" description="Myb-like" evidence="8">
    <location>
        <begin position="37"/>
        <end position="90"/>
    </location>
</feature>
<keyword evidence="2" id="KW-0677">Repeat</keyword>
<evidence type="ECO:0000313" key="11">
    <source>
        <dbReference type="RefSeq" id="XP_013406973.1"/>
    </source>
</evidence>
<dbReference type="Gene3D" id="1.10.10.60">
    <property type="entry name" value="Homeodomain-like"/>
    <property type="match status" value="3"/>
</dbReference>
<dbReference type="InterPro" id="IPR001005">
    <property type="entry name" value="SANT/Myb"/>
</dbReference>
<dbReference type="STRING" id="7574.A0A1S3J9I5"/>
<feature type="domain" description="HTH myb-type" evidence="9">
    <location>
        <begin position="147"/>
        <end position="197"/>
    </location>
</feature>
<dbReference type="Pfam" id="PF13921">
    <property type="entry name" value="Myb_DNA-bind_6"/>
    <property type="match status" value="1"/>
</dbReference>
<dbReference type="FunCoup" id="A0A1S3J9I5">
    <property type="interactions" value="951"/>
</dbReference>
<dbReference type="Pfam" id="PF00249">
    <property type="entry name" value="Myb_DNA-binding"/>
    <property type="match status" value="1"/>
</dbReference>
<dbReference type="GO" id="GO:0005634">
    <property type="term" value="C:nucleus"/>
    <property type="evidence" value="ECO:0007669"/>
    <property type="project" value="UniProtKB-SubCell"/>
</dbReference>
<dbReference type="InterPro" id="IPR017930">
    <property type="entry name" value="Myb_dom"/>
</dbReference>
<evidence type="ECO:0000256" key="4">
    <source>
        <dbReference type="ARBA" id="ARBA00023125"/>
    </source>
</evidence>
<name>A0A1S3J9I5_LINAN</name>
<keyword evidence="10" id="KW-1185">Reference proteome</keyword>
<protein>
    <submittedName>
        <fullName evidence="11">Myb-related protein A isoform X1</fullName>
    </submittedName>
</protein>
<dbReference type="PROSITE" id="PS51294">
    <property type="entry name" value="HTH_MYB"/>
    <property type="match status" value="3"/>
</dbReference>
<feature type="compositionally biased region" description="Basic residues" evidence="7">
    <location>
        <begin position="1"/>
        <end position="11"/>
    </location>
</feature>
<feature type="region of interest" description="Disordered" evidence="7">
    <location>
        <begin position="1"/>
        <end position="30"/>
    </location>
</feature>
<proteinExistence type="predicted"/>
<dbReference type="OrthoDB" id="2143914at2759"/>
<sequence length="727" mass="82008">MSRHHYYRTRHYTTTDDESDDNEHKDHDYDMPAVRGKKYINKGRWTKDEDDKLKKIVEAHVGHNSDWRTISGYFPDRSDVQCQTRWQKVLNPDLIKGPWTKEEDDKVLQLVRQYGPKRWTLIAKHLKGRTGKQCRERWHNHLNPDIKKTAWTEDEDRMIYQLHKKMGNRWAEIAKYLPGRTDNAIKNHWNSTMRRKYEEEEQKKRGNPYTPSTSSMQGLQPVRLFQSTPVYQSPSGIQNYGGSLIINPTAQGFTDQTQNQGGVSKMCHISQVKSISPLSPQKWADAGFLSPLKGIPDLVDQMTDSNSFGDMTTFDFLTGTEIATGVTPIKFTGLNKKGSTNYRFDGHDVASLEGGLISITSPIASKFSTPPILRRSKRRKQKRTAKKESRSISAPTGMEKTEVQIKAEPQEVVVENKTEKTENCHNLTPIVKSEPKTPKKSGTPIKALPFSPSQFFNSPDGVPGRKLTSTPVCAAPRNSTPVHLSAPPDMCIKTEHGTERESTKVAVFRTPRTRRALLDVAPRTPTPFKNALAEIERTSGPITMLTPETPSHLVADLNEVIKKDTGSSSYETDVSAFRGDRHKRKTEKENESPTKKARKSLEQKWSTPGEVPLGPTEEDLLIMPETPSKSLIGDHSIIFSPPSILKETFMDPLNDAFALPTSPAPATKTKRKPPRIRFDVTPKKMIGKMDTAWERVACGKTQDQLDLTAKAKMLLNVAIIKPRSLKL</sequence>
<keyword evidence="4" id="KW-0238">DNA-binding</keyword>
<feature type="compositionally biased region" description="Basic and acidic residues" evidence="7">
    <location>
        <begin position="195"/>
        <end position="204"/>
    </location>
</feature>
<dbReference type="FunFam" id="1.10.10.60:FF:000016">
    <property type="entry name" value="Transcriptional activator Myb isoform A"/>
    <property type="match status" value="1"/>
</dbReference>
<evidence type="ECO:0000256" key="7">
    <source>
        <dbReference type="SAM" id="MobiDB-lite"/>
    </source>
</evidence>
<feature type="domain" description="Myb-like" evidence="8">
    <location>
        <begin position="91"/>
        <end position="142"/>
    </location>
</feature>
<dbReference type="InterPro" id="IPR015395">
    <property type="entry name" value="C-myb_C"/>
</dbReference>
<feature type="region of interest" description="Disordered" evidence="7">
    <location>
        <begin position="370"/>
        <end position="402"/>
    </location>
</feature>
<dbReference type="CDD" id="cd00167">
    <property type="entry name" value="SANT"/>
    <property type="match status" value="3"/>
</dbReference>
<organism evidence="10 11">
    <name type="scientific">Lingula anatina</name>
    <name type="common">Brachiopod</name>
    <name type="synonym">Lingula unguis</name>
    <dbReference type="NCBI Taxonomy" id="7574"/>
    <lineage>
        <taxon>Eukaryota</taxon>
        <taxon>Metazoa</taxon>
        <taxon>Spiralia</taxon>
        <taxon>Lophotrochozoa</taxon>
        <taxon>Brachiopoda</taxon>
        <taxon>Linguliformea</taxon>
        <taxon>Lingulata</taxon>
        <taxon>Lingulida</taxon>
        <taxon>Linguloidea</taxon>
        <taxon>Lingulidae</taxon>
        <taxon>Lingula</taxon>
    </lineage>
</organism>
<feature type="domain" description="Myb-like" evidence="8">
    <location>
        <begin position="143"/>
        <end position="193"/>
    </location>
</feature>
<gene>
    <name evidence="11" type="primary">LOC106171251</name>
</gene>
<dbReference type="InterPro" id="IPR050560">
    <property type="entry name" value="MYB_TF"/>
</dbReference>
<dbReference type="Proteomes" id="UP000085678">
    <property type="component" value="Unplaced"/>
</dbReference>
<keyword evidence="3" id="KW-0805">Transcription regulation</keyword>
<dbReference type="PROSITE" id="PS50090">
    <property type="entry name" value="MYB_LIKE"/>
    <property type="match status" value="3"/>
</dbReference>
<dbReference type="Pfam" id="PF09316">
    <property type="entry name" value="Cmyb_C"/>
    <property type="match status" value="1"/>
</dbReference>
<accession>A0A1S3J9I5</accession>
<dbReference type="GO" id="GO:0000978">
    <property type="term" value="F:RNA polymerase II cis-regulatory region sequence-specific DNA binding"/>
    <property type="evidence" value="ECO:0007669"/>
    <property type="project" value="TreeGrafter"/>
</dbReference>
<feature type="domain" description="HTH myb-type" evidence="9">
    <location>
        <begin position="91"/>
        <end position="146"/>
    </location>
</feature>
<feature type="region of interest" description="Disordered" evidence="7">
    <location>
        <begin position="429"/>
        <end position="459"/>
    </location>
</feature>
<evidence type="ECO:0000256" key="5">
    <source>
        <dbReference type="ARBA" id="ARBA00023163"/>
    </source>
</evidence>
<feature type="compositionally biased region" description="Basic residues" evidence="7">
    <location>
        <begin position="374"/>
        <end position="385"/>
    </location>
</feature>
<dbReference type="InParanoid" id="A0A1S3J9I5"/>
<dbReference type="KEGG" id="lak:106171251"/>
<dbReference type="InterPro" id="IPR009057">
    <property type="entry name" value="Homeodomain-like_sf"/>
</dbReference>
<dbReference type="SMART" id="SM00717">
    <property type="entry name" value="SANT"/>
    <property type="match status" value="3"/>
</dbReference>
<dbReference type="SUPFAM" id="SSF46689">
    <property type="entry name" value="Homeodomain-like"/>
    <property type="match status" value="2"/>
</dbReference>
<dbReference type="AlphaFoldDB" id="A0A1S3J9I5"/>
<dbReference type="PANTHER" id="PTHR45614:SF25">
    <property type="entry name" value="MYB PROTEIN"/>
    <property type="match status" value="1"/>
</dbReference>
<keyword evidence="5" id="KW-0804">Transcription</keyword>
<dbReference type="PANTHER" id="PTHR45614">
    <property type="entry name" value="MYB PROTEIN-RELATED"/>
    <property type="match status" value="1"/>
</dbReference>
<comment type="subcellular location">
    <subcellularLocation>
        <location evidence="1">Nucleus</location>
    </subcellularLocation>
</comment>
<evidence type="ECO:0000256" key="1">
    <source>
        <dbReference type="ARBA" id="ARBA00004123"/>
    </source>
</evidence>
<evidence type="ECO:0000259" key="9">
    <source>
        <dbReference type="PROSITE" id="PS51294"/>
    </source>
</evidence>
<evidence type="ECO:0000256" key="2">
    <source>
        <dbReference type="ARBA" id="ARBA00022737"/>
    </source>
</evidence>
<feature type="compositionally biased region" description="Basic and acidic residues" evidence="7">
    <location>
        <begin position="586"/>
        <end position="602"/>
    </location>
</feature>
<reference evidence="11" key="1">
    <citation type="submission" date="2025-08" db="UniProtKB">
        <authorList>
            <consortium name="RefSeq"/>
        </authorList>
    </citation>
    <scope>IDENTIFICATION</scope>
    <source>
        <tissue evidence="11">Gonads</tissue>
    </source>
</reference>
<evidence type="ECO:0000256" key="6">
    <source>
        <dbReference type="ARBA" id="ARBA00023242"/>
    </source>
</evidence>
<feature type="region of interest" description="Disordered" evidence="7">
    <location>
        <begin position="194"/>
        <end position="216"/>
    </location>
</feature>
<dbReference type="FunFam" id="1.10.10.60:FF:000010">
    <property type="entry name" value="Transcriptional activator Myb isoform A"/>
    <property type="match status" value="1"/>
</dbReference>
<evidence type="ECO:0000256" key="3">
    <source>
        <dbReference type="ARBA" id="ARBA00023015"/>
    </source>
</evidence>
<dbReference type="GeneID" id="106171251"/>